<reference evidence="2" key="2">
    <citation type="submission" date="2022-01" db="EMBL/GenBank/DDBJ databases">
        <authorList>
            <person name="Sanchez-Suarez J."/>
            <person name="Villamil L."/>
            <person name="Diaz L.E."/>
        </authorList>
    </citation>
    <scope>NUCLEOTIDE SEQUENCE</scope>
    <source>
        <strain evidence="2">EUFUS-Z928</strain>
    </source>
</reference>
<dbReference type="Pfam" id="PF04248">
    <property type="entry name" value="NTP_transf_9"/>
    <property type="match status" value="1"/>
</dbReference>
<sequence>MATSMDEFTMSQLGSLRWADMRRRVRALVDGEVVVDSTRAIQVWEPYRVVGCYAVPVSDVVAPLSDAQTVDAADDHGPILTPVDPFAVHTTPGTTFDLVAGGRTLAGAAFRPDDADLAGHVLLDWSGFDEWREEEQTAVGHPHDPFQRIDCLDTGRHVVVTVGGSVLADSRRPTLLLETHLPPRHYLPREDVRTDLLVPSDTVTVCAYKGEATYWSAVVGDEVIPDVAWTYTDPLTDAEPVRDLICFYDERVDLTVER</sequence>
<organism evidence="2 3">
    <name type="scientific">Gordonia hongkongensis</name>
    <dbReference type="NCBI Taxonomy" id="1701090"/>
    <lineage>
        <taxon>Bacteria</taxon>
        <taxon>Bacillati</taxon>
        <taxon>Actinomycetota</taxon>
        <taxon>Actinomycetes</taxon>
        <taxon>Mycobacteriales</taxon>
        <taxon>Gordoniaceae</taxon>
        <taxon>Gordonia</taxon>
    </lineage>
</organism>
<gene>
    <name evidence="2" type="ORF">L2299_07945</name>
</gene>
<dbReference type="PANTHER" id="PTHR34310:SF8">
    <property type="entry name" value="CONSERVED PROTEIN"/>
    <property type="match status" value="1"/>
</dbReference>
<dbReference type="InterPro" id="IPR007361">
    <property type="entry name" value="DUF427"/>
</dbReference>
<dbReference type="RefSeq" id="WP_065631423.1">
    <property type="nucleotide sequence ID" value="NZ_JAKJLQ010000004.1"/>
</dbReference>
<accession>A0ABT6BSL2</accession>
<evidence type="ECO:0000259" key="1">
    <source>
        <dbReference type="Pfam" id="PF04248"/>
    </source>
</evidence>
<dbReference type="Proteomes" id="UP001152308">
    <property type="component" value="Unassembled WGS sequence"/>
</dbReference>
<evidence type="ECO:0000313" key="3">
    <source>
        <dbReference type="Proteomes" id="UP001152308"/>
    </source>
</evidence>
<evidence type="ECO:0000313" key="2">
    <source>
        <dbReference type="EMBL" id="MDF6100984.1"/>
    </source>
</evidence>
<dbReference type="PANTHER" id="PTHR34310">
    <property type="entry name" value="DUF427 DOMAIN PROTEIN (AFU_ORTHOLOGUE AFUA_3G02220)"/>
    <property type="match status" value="1"/>
</dbReference>
<dbReference type="InterPro" id="IPR038694">
    <property type="entry name" value="DUF427_sf"/>
</dbReference>
<comment type="caution">
    <text evidence="2">The sequence shown here is derived from an EMBL/GenBank/DDBJ whole genome shotgun (WGS) entry which is preliminary data.</text>
</comment>
<reference evidence="2" key="1">
    <citation type="journal article" date="2022" name="Data Brief">
        <title>Draft genome sequence data of Gordonia hongkongensis strain EUFUS-Z928 isolated from the octocoral Eunicea fusca.</title>
        <authorList>
            <person name="Sanchez-Suarez J."/>
            <person name="Diaz L."/>
            <person name="Melo-Bolivar J."/>
            <person name="Villamil L."/>
        </authorList>
    </citation>
    <scope>NUCLEOTIDE SEQUENCE</scope>
    <source>
        <strain evidence="2">EUFUS-Z928</strain>
    </source>
</reference>
<feature type="domain" description="DUF427" evidence="1">
    <location>
        <begin position="158"/>
        <end position="250"/>
    </location>
</feature>
<proteinExistence type="predicted"/>
<protein>
    <submittedName>
        <fullName evidence="2">DUF427 domain-containing protein</fullName>
    </submittedName>
</protein>
<dbReference type="Gene3D" id="2.170.150.40">
    <property type="entry name" value="Domain of unknown function (DUF427)"/>
    <property type="match status" value="1"/>
</dbReference>
<keyword evidence="3" id="KW-1185">Reference proteome</keyword>
<dbReference type="EMBL" id="JAKJLQ010000004">
    <property type="protein sequence ID" value="MDF6100984.1"/>
    <property type="molecule type" value="Genomic_DNA"/>
</dbReference>
<name>A0ABT6BSL2_9ACTN</name>